<dbReference type="Gene3D" id="6.10.250.1620">
    <property type="match status" value="1"/>
</dbReference>
<keyword evidence="5" id="KW-1185">Reference proteome</keyword>
<dbReference type="GeneID" id="19177592"/>
<evidence type="ECO:0000256" key="1">
    <source>
        <dbReference type="ARBA" id="ARBA00005901"/>
    </source>
</evidence>
<dbReference type="OrthoDB" id="10263003at2759"/>
<dbReference type="VEuPathDB" id="FungiDB:A1O7_02991"/>
<dbReference type="RefSeq" id="XP_007755207.1">
    <property type="nucleotide sequence ID" value="XM_007757017.1"/>
</dbReference>
<proteinExistence type="inferred from homology"/>
<dbReference type="STRING" id="1182544.W9W3M9"/>
<evidence type="ECO:0000313" key="5">
    <source>
        <dbReference type="Proteomes" id="UP000019473"/>
    </source>
</evidence>
<dbReference type="Proteomes" id="UP000019473">
    <property type="component" value="Unassembled WGS sequence"/>
</dbReference>
<dbReference type="Pfam" id="PF01991">
    <property type="entry name" value="vATP-synt_E"/>
    <property type="match status" value="1"/>
</dbReference>
<keyword evidence="2" id="KW-0813">Transport</keyword>
<gene>
    <name evidence="4" type="ORF">A1O7_02991</name>
</gene>
<dbReference type="eggNOG" id="KOG1664">
    <property type="taxonomic scope" value="Eukaryota"/>
</dbReference>
<dbReference type="PANTHER" id="PTHR45715">
    <property type="entry name" value="ATPASE H+-TRANSPORTING V1 SUBUNIT E1A-RELATED"/>
    <property type="match status" value="1"/>
</dbReference>
<evidence type="ECO:0000256" key="2">
    <source>
        <dbReference type="ARBA" id="ARBA00022448"/>
    </source>
</evidence>
<comment type="similarity">
    <text evidence="1">Belongs to the V-ATPase E subunit family.</text>
</comment>
<organism evidence="4 5">
    <name type="scientific">Cladophialophora yegresii CBS 114405</name>
    <dbReference type="NCBI Taxonomy" id="1182544"/>
    <lineage>
        <taxon>Eukaryota</taxon>
        <taxon>Fungi</taxon>
        <taxon>Dikarya</taxon>
        <taxon>Ascomycota</taxon>
        <taxon>Pezizomycotina</taxon>
        <taxon>Eurotiomycetes</taxon>
        <taxon>Chaetothyriomycetidae</taxon>
        <taxon>Chaetothyriales</taxon>
        <taxon>Herpotrichiellaceae</taxon>
        <taxon>Cladophialophora</taxon>
    </lineage>
</organism>
<comment type="caution">
    <text evidence="4">The sequence shown here is derived from an EMBL/GenBank/DDBJ whole genome shotgun (WGS) entry which is preliminary data.</text>
</comment>
<dbReference type="GO" id="GO:0033178">
    <property type="term" value="C:proton-transporting two-sector ATPase complex, catalytic domain"/>
    <property type="evidence" value="ECO:0007669"/>
    <property type="project" value="InterPro"/>
</dbReference>
<dbReference type="InterPro" id="IPR002842">
    <property type="entry name" value="ATPase_V1_Esu"/>
</dbReference>
<dbReference type="HOGENOM" id="CLU_073641_0_0_1"/>
<evidence type="ECO:0000313" key="4">
    <source>
        <dbReference type="EMBL" id="EXJ62553.1"/>
    </source>
</evidence>
<dbReference type="GO" id="GO:0046961">
    <property type="term" value="F:proton-transporting ATPase activity, rotational mechanism"/>
    <property type="evidence" value="ECO:0007669"/>
    <property type="project" value="InterPro"/>
</dbReference>
<dbReference type="AlphaFoldDB" id="W9W3M9"/>
<dbReference type="Gene3D" id="3.30.2320.30">
    <property type="entry name" value="ATP synthase, E subunit, C-terminal"/>
    <property type="match status" value="1"/>
</dbReference>
<dbReference type="HAMAP" id="MF_00311">
    <property type="entry name" value="ATP_synth_E_arch"/>
    <property type="match status" value="1"/>
</dbReference>
<accession>W9W3M9</accession>
<evidence type="ECO:0000256" key="3">
    <source>
        <dbReference type="ARBA" id="ARBA00023065"/>
    </source>
</evidence>
<dbReference type="SUPFAM" id="SSF160527">
    <property type="entry name" value="V-type ATPase subunit E-like"/>
    <property type="match status" value="1"/>
</dbReference>
<protein>
    <submittedName>
        <fullName evidence="4">ATP synthase (E/31 kDa) subunit</fullName>
    </submittedName>
</protein>
<dbReference type="InterPro" id="IPR038495">
    <property type="entry name" value="ATPase_E_C"/>
</dbReference>
<sequence>MSSQALSDDQVVNELKKMTAFIRQEALEKAREIQLKADEEFAIEKSKLVREEIAAIDSQYEKKFKQASMSQQITRSTMANKTRIKVLSARQELLDKLFEEARKKLADTGSKSKDYEEVLKGLMLEAMYLLAEKKVSVRCRKADKDKVQSAAKKASEEYKKHMGSESEVVVDEKDWLPEDSAGGVFVLGSNGKIELNNTFEERLHMLESDALPSIRLTLFGENQNRKFKD</sequence>
<reference evidence="4 5" key="1">
    <citation type="submission" date="2013-03" db="EMBL/GenBank/DDBJ databases">
        <title>The Genome Sequence of Cladophialophora yegresii CBS 114405.</title>
        <authorList>
            <consortium name="The Broad Institute Genomics Platform"/>
            <person name="Cuomo C."/>
            <person name="de Hoog S."/>
            <person name="Gorbushina A."/>
            <person name="Walker B."/>
            <person name="Young S.K."/>
            <person name="Zeng Q."/>
            <person name="Gargeya S."/>
            <person name="Fitzgerald M."/>
            <person name="Haas B."/>
            <person name="Abouelleil A."/>
            <person name="Allen A.W."/>
            <person name="Alvarado L."/>
            <person name="Arachchi H.M."/>
            <person name="Berlin A.M."/>
            <person name="Chapman S.B."/>
            <person name="Gainer-Dewar J."/>
            <person name="Goldberg J."/>
            <person name="Griggs A."/>
            <person name="Gujja S."/>
            <person name="Hansen M."/>
            <person name="Howarth C."/>
            <person name="Imamovic A."/>
            <person name="Ireland A."/>
            <person name="Larimer J."/>
            <person name="McCowan C."/>
            <person name="Murphy C."/>
            <person name="Pearson M."/>
            <person name="Poon T.W."/>
            <person name="Priest M."/>
            <person name="Roberts A."/>
            <person name="Saif S."/>
            <person name="Shea T."/>
            <person name="Sisk P."/>
            <person name="Sykes S."/>
            <person name="Wortman J."/>
            <person name="Nusbaum C."/>
            <person name="Birren B."/>
        </authorList>
    </citation>
    <scope>NUCLEOTIDE SEQUENCE [LARGE SCALE GENOMIC DNA]</scope>
    <source>
        <strain evidence="4 5">CBS 114405</strain>
    </source>
</reference>
<keyword evidence="3" id="KW-0406">Ion transport</keyword>
<dbReference type="EMBL" id="AMGW01000002">
    <property type="protein sequence ID" value="EXJ62553.1"/>
    <property type="molecule type" value="Genomic_DNA"/>
</dbReference>
<name>W9W3M9_9EURO</name>